<dbReference type="PANTHER" id="PTHR24559:SF444">
    <property type="entry name" value="REVERSE TRANSCRIPTASE DOMAIN-CONTAINING PROTEIN"/>
    <property type="match status" value="1"/>
</dbReference>
<dbReference type="InterPro" id="IPR041577">
    <property type="entry name" value="RT_RNaseH_2"/>
</dbReference>
<dbReference type="PANTHER" id="PTHR24559">
    <property type="entry name" value="TRANSPOSON TY3-I GAG-POL POLYPROTEIN"/>
    <property type="match status" value="1"/>
</dbReference>
<dbReference type="InterPro" id="IPR043128">
    <property type="entry name" value="Rev_trsase/Diguanyl_cyclase"/>
</dbReference>
<dbReference type="InterPro" id="IPR053134">
    <property type="entry name" value="RNA-dir_DNA_polymerase"/>
</dbReference>
<gene>
    <name evidence="4" type="ORF">Tci_539711</name>
</gene>
<organism evidence="4">
    <name type="scientific">Tanacetum cinerariifolium</name>
    <name type="common">Dalmatian daisy</name>
    <name type="synonym">Chrysanthemum cinerariifolium</name>
    <dbReference type="NCBI Taxonomy" id="118510"/>
    <lineage>
        <taxon>Eukaryota</taxon>
        <taxon>Viridiplantae</taxon>
        <taxon>Streptophyta</taxon>
        <taxon>Embryophyta</taxon>
        <taxon>Tracheophyta</taxon>
        <taxon>Spermatophyta</taxon>
        <taxon>Magnoliopsida</taxon>
        <taxon>eudicotyledons</taxon>
        <taxon>Gunneridae</taxon>
        <taxon>Pentapetalae</taxon>
        <taxon>asterids</taxon>
        <taxon>campanulids</taxon>
        <taxon>Asterales</taxon>
        <taxon>Asteraceae</taxon>
        <taxon>Asteroideae</taxon>
        <taxon>Anthemideae</taxon>
        <taxon>Anthemidinae</taxon>
        <taxon>Tanacetum</taxon>
    </lineage>
</organism>
<evidence type="ECO:0000259" key="3">
    <source>
        <dbReference type="Pfam" id="PF17919"/>
    </source>
</evidence>
<keyword evidence="4" id="KW-0695">RNA-directed DNA polymerase</keyword>
<proteinExistence type="predicted"/>
<feature type="domain" description="Reverse transcriptase" evidence="2">
    <location>
        <begin position="358"/>
        <end position="447"/>
    </location>
</feature>
<evidence type="ECO:0000256" key="1">
    <source>
        <dbReference type="SAM" id="MobiDB-lite"/>
    </source>
</evidence>
<evidence type="ECO:0000259" key="2">
    <source>
        <dbReference type="Pfam" id="PF00078"/>
    </source>
</evidence>
<dbReference type="CDD" id="cd01647">
    <property type="entry name" value="RT_LTR"/>
    <property type="match status" value="1"/>
</dbReference>
<keyword evidence="4" id="KW-0548">Nucleotidyltransferase</keyword>
<dbReference type="Gene3D" id="3.10.10.10">
    <property type="entry name" value="HIV Type 1 Reverse Transcriptase, subunit A, domain 1"/>
    <property type="match status" value="1"/>
</dbReference>
<sequence length="594" mass="67210">MKDQDSLNFAAGSNYLDKMSRECLAIIESKSKVRYSRNKPVVTKVSKNTLTSGISPDVAKLKDMVKALLLDKKSQNQALITASTSSSGTLPSNTIANSKSDLKAITTQSGVSYDGPQILPPPSFLPKVVENEPEATNDTVHPTNNESTEDIQPQVVQSKFPILTSEPVNSPPIEPVNSPGSALRLNQRPSIPYPSRLQDQKLRDKANDQCEKFFQIIKDLNFNISFTDALILMPKFGPSIKNLLTNKDKLCELARTPLNEHYSEAECLALADLGASINLMPLFMWNKLSLLDLSPTYMTLELAGSISRPVGVAEDVYVKVEVELKGLPLHIEYALLEGNDKLPVIIVKDLSVEDKTALITEKTIFTFPYGTFAYRRMPFGLCNAPGTFQRCMMAIFDDKIKKTMEVFMDDFSVFENSFQSCLAYLERMLKRCEDTNLCLNWENSHLADDPSSRQRYPIPFLQKCVEAFQTLKRKLTEAPILISPNWDMPFELMYNASNFAIAYKTPIGCTSYKLIYGKACHLPIELEYKAYWALKHANFDLRTTGDHRKVQLNELRNQAYENSLIYKVKTKRLYDSKIKDRVFNIDDRVLLFNF</sequence>
<protein>
    <submittedName>
        <fullName evidence="4">Reverse transcriptase domain-containing protein</fullName>
    </submittedName>
</protein>
<evidence type="ECO:0000313" key="4">
    <source>
        <dbReference type="EMBL" id="GEZ67738.1"/>
    </source>
</evidence>
<dbReference type="InterPro" id="IPR043502">
    <property type="entry name" value="DNA/RNA_pol_sf"/>
</dbReference>
<keyword evidence="4" id="KW-0808">Transferase</keyword>
<dbReference type="SUPFAM" id="SSF56672">
    <property type="entry name" value="DNA/RNA polymerases"/>
    <property type="match status" value="1"/>
</dbReference>
<dbReference type="Gene3D" id="3.30.70.270">
    <property type="match status" value="1"/>
</dbReference>
<feature type="region of interest" description="Disordered" evidence="1">
    <location>
        <begin position="164"/>
        <end position="204"/>
    </location>
</feature>
<dbReference type="InterPro" id="IPR000477">
    <property type="entry name" value="RT_dom"/>
</dbReference>
<dbReference type="Pfam" id="PF00078">
    <property type="entry name" value="RVT_1"/>
    <property type="match status" value="1"/>
</dbReference>
<feature type="domain" description="Reverse transcriptase/retrotransposon-derived protein RNase H-like" evidence="3">
    <location>
        <begin position="462"/>
        <end position="503"/>
    </location>
</feature>
<name>A0A699IJY5_TANCI</name>
<dbReference type="EMBL" id="BKCJ010308869">
    <property type="protein sequence ID" value="GEZ67738.1"/>
    <property type="molecule type" value="Genomic_DNA"/>
</dbReference>
<comment type="caution">
    <text evidence="4">The sequence shown here is derived from an EMBL/GenBank/DDBJ whole genome shotgun (WGS) entry which is preliminary data.</text>
</comment>
<dbReference type="Pfam" id="PF17919">
    <property type="entry name" value="RT_RNaseH_2"/>
    <property type="match status" value="1"/>
</dbReference>
<reference evidence="4" key="1">
    <citation type="journal article" date="2019" name="Sci. Rep.">
        <title>Draft genome of Tanacetum cinerariifolium, the natural source of mosquito coil.</title>
        <authorList>
            <person name="Yamashiro T."/>
            <person name="Shiraishi A."/>
            <person name="Satake H."/>
            <person name="Nakayama K."/>
        </authorList>
    </citation>
    <scope>NUCLEOTIDE SEQUENCE</scope>
</reference>
<accession>A0A699IJY5</accession>
<dbReference type="AlphaFoldDB" id="A0A699IJY5"/>
<dbReference type="GO" id="GO:0003964">
    <property type="term" value="F:RNA-directed DNA polymerase activity"/>
    <property type="evidence" value="ECO:0007669"/>
    <property type="project" value="UniProtKB-KW"/>
</dbReference>